<comment type="caution">
    <text evidence="1">The sequence shown here is derived from an EMBL/GenBank/DDBJ whole genome shotgun (WGS) entry which is preliminary data.</text>
</comment>
<gene>
    <name evidence="1" type="ORF">AVEN_258227_1</name>
</gene>
<evidence type="ECO:0000313" key="2">
    <source>
        <dbReference type="Proteomes" id="UP000499080"/>
    </source>
</evidence>
<dbReference type="Proteomes" id="UP000499080">
    <property type="component" value="Unassembled WGS sequence"/>
</dbReference>
<name>A0A4Y2V6H7_ARAVE</name>
<protein>
    <submittedName>
        <fullName evidence="1">Uncharacterized protein</fullName>
    </submittedName>
</protein>
<evidence type="ECO:0000313" key="1">
    <source>
        <dbReference type="EMBL" id="GBO19676.1"/>
    </source>
</evidence>
<sequence>MYRRLQTLAKYNAVGVDEKKNNISTMSIYRSEFRHPRKEFFECFSCLFGNGIEKSYSSAVVFRAHDHGKALGVVLGVLSSNFYGWCDHLAMDWARRLTLTDEVE</sequence>
<organism evidence="1 2">
    <name type="scientific">Araneus ventricosus</name>
    <name type="common">Orbweaver spider</name>
    <name type="synonym">Epeira ventricosa</name>
    <dbReference type="NCBI Taxonomy" id="182803"/>
    <lineage>
        <taxon>Eukaryota</taxon>
        <taxon>Metazoa</taxon>
        <taxon>Ecdysozoa</taxon>
        <taxon>Arthropoda</taxon>
        <taxon>Chelicerata</taxon>
        <taxon>Arachnida</taxon>
        <taxon>Araneae</taxon>
        <taxon>Araneomorphae</taxon>
        <taxon>Entelegynae</taxon>
        <taxon>Araneoidea</taxon>
        <taxon>Araneidae</taxon>
        <taxon>Araneus</taxon>
    </lineage>
</organism>
<proteinExistence type="predicted"/>
<dbReference type="AlphaFoldDB" id="A0A4Y2V6H7"/>
<reference evidence="1 2" key="1">
    <citation type="journal article" date="2019" name="Sci. Rep.">
        <title>Orb-weaving spider Araneus ventricosus genome elucidates the spidroin gene catalogue.</title>
        <authorList>
            <person name="Kono N."/>
            <person name="Nakamura H."/>
            <person name="Ohtoshi R."/>
            <person name="Moran D.A.P."/>
            <person name="Shinohara A."/>
            <person name="Yoshida Y."/>
            <person name="Fujiwara M."/>
            <person name="Mori M."/>
            <person name="Tomita M."/>
            <person name="Arakawa K."/>
        </authorList>
    </citation>
    <scope>NUCLEOTIDE SEQUENCE [LARGE SCALE GENOMIC DNA]</scope>
</reference>
<keyword evidence="2" id="KW-1185">Reference proteome</keyword>
<dbReference type="EMBL" id="BGPR01043134">
    <property type="protein sequence ID" value="GBO19676.1"/>
    <property type="molecule type" value="Genomic_DNA"/>
</dbReference>
<accession>A0A4Y2V6H7</accession>